<dbReference type="Proteomes" id="UP001172155">
    <property type="component" value="Unassembled WGS sequence"/>
</dbReference>
<evidence type="ECO:0000313" key="2">
    <source>
        <dbReference type="EMBL" id="KAK0737919.1"/>
    </source>
</evidence>
<keyword evidence="1" id="KW-0732">Signal</keyword>
<protein>
    <submittedName>
        <fullName evidence="2">Uncharacterized protein</fullName>
    </submittedName>
</protein>
<gene>
    <name evidence="2" type="ORF">B0T18DRAFT_432829</name>
</gene>
<reference evidence="2" key="1">
    <citation type="submission" date="2023-06" db="EMBL/GenBank/DDBJ databases">
        <title>Genome-scale phylogeny and comparative genomics of the fungal order Sordariales.</title>
        <authorList>
            <consortium name="Lawrence Berkeley National Laboratory"/>
            <person name="Hensen N."/>
            <person name="Bonometti L."/>
            <person name="Westerberg I."/>
            <person name="Brannstrom I.O."/>
            <person name="Guillou S."/>
            <person name="Cros-Aarteil S."/>
            <person name="Calhoun S."/>
            <person name="Haridas S."/>
            <person name="Kuo A."/>
            <person name="Mondo S."/>
            <person name="Pangilinan J."/>
            <person name="Riley R."/>
            <person name="LaButti K."/>
            <person name="Andreopoulos B."/>
            <person name="Lipzen A."/>
            <person name="Chen C."/>
            <person name="Yanf M."/>
            <person name="Daum C."/>
            <person name="Ng V."/>
            <person name="Clum A."/>
            <person name="Steindorff A."/>
            <person name="Ohm R."/>
            <person name="Martin F."/>
            <person name="Silar P."/>
            <person name="Natvig D."/>
            <person name="Lalanne C."/>
            <person name="Gautier V."/>
            <person name="Ament-velasquez S.L."/>
            <person name="Kruys A."/>
            <person name="Hutchinson M.I."/>
            <person name="Powell A.J."/>
            <person name="Barry K."/>
            <person name="Miller A.N."/>
            <person name="Grigoriev I.V."/>
            <person name="Debuchy R."/>
            <person name="Gladieux P."/>
            <person name="Thoren M.H."/>
            <person name="Johannesson H."/>
        </authorList>
    </citation>
    <scope>NUCLEOTIDE SEQUENCE</scope>
    <source>
        <strain evidence="2">SMH3187-1</strain>
    </source>
</reference>
<accession>A0AA40BPD8</accession>
<comment type="caution">
    <text evidence="2">The sequence shown here is derived from an EMBL/GenBank/DDBJ whole genome shotgun (WGS) entry which is preliminary data.</text>
</comment>
<feature type="signal peptide" evidence="1">
    <location>
        <begin position="1"/>
        <end position="17"/>
    </location>
</feature>
<feature type="chain" id="PRO_5041263602" evidence="1">
    <location>
        <begin position="18"/>
        <end position="67"/>
    </location>
</feature>
<keyword evidence="3" id="KW-1185">Reference proteome</keyword>
<evidence type="ECO:0000313" key="3">
    <source>
        <dbReference type="Proteomes" id="UP001172155"/>
    </source>
</evidence>
<proteinExistence type="predicted"/>
<organism evidence="2 3">
    <name type="scientific">Schizothecium vesticola</name>
    <dbReference type="NCBI Taxonomy" id="314040"/>
    <lineage>
        <taxon>Eukaryota</taxon>
        <taxon>Fungi</taxon>
        <taxon>Dikarya</taxon>
        <taxon>Ascomycota</taxon>
        <taxon>Pezizomycotina</taxon>
        <taxon>Sordariomycetes</taxon>
        <taxon>Sordariomycetidae</taxon>
        <taxon>Sordariales</taxon>
        <taxon>Schizotheciaceae</taxon>
        <taxon>Schizothecium</taxon>
    </lineage>
</organism>
<dbReference type="EMBL" id="JAUKUD010000007">
    <property type="protein sequence ID" value="KAK0737919.1"/>
    <property type="molecule type" value="Genomic_DNA"/>
</dbReference>
<dbReference type="AlphaFoldDB" id="A0AA40BPD8"/>
<sequence length="67" mass="6796">MRLTTVAFALFASLAMAAPSPAGEVAAAAAEIDARGSCPPGCACDASICRCASCNENGCYWYDLGKC</sequence>
<evidence type="ECO:0000256" key="1">
    <source>
        <dbReference type="SAM" id="SignalP"/>
    </source>
</evidence>
<name>A0AA40BPD8_9PEZI</name>